<organism evidence="1 2">
    <name type="scientific">Aquisalibacillus elongatus</name>
    <dbReference type="NCBI Taxonomy" id="485577"/>
    <lineage>
        <taxon>Bacteria</taxon>
        <taxon>Bacillati</taxon>
        <taxon>Bacillota</taxon>
        <taxon>Bacilli</taxon>
        <taxon>Bacillales</taxon>
        <taxon>Bacillaceae</taxon>
        <taxon>Aquisalibacillus</taxon>
    </lineage>
</organism>
<protein>
    <submittedName>
        <fullName evidence="1">Uncharacterized beta-barrel protein YwiB (DUF1934 family)</fullName>
    </submittedName>
</protein>
<proteinExistence type="predicted"/>
<dbReference type="EMBL" id="RKRF01000008">
    <property type="protein sequence ID" value="RPF54056.1"/>
    <property type="molecule type" value="Genomic_DNA"/>
</dbReference>
<dbReference type="SUPFAM" id="SSF50814">
    <property type="entry name" value="Lipocalins"/>
    <property type="match status" value="1"/>
</dbReference>
<accession>A0A3N5B8J9</accession>
<dbReference type="InterPro" id="IPR012674">
    <property type="entry name" value="Calycin"/>
</dbReference>
<gene>
    <name evidence="1" type="ORF">EDC24_1244</name>
</gene>
<dbReference type="RefSeq" id="WP_170158479.1">
    <property type="nucleotide sequence ID" value="NZ_RKRF01000008.1"/>
</dbReference>
<dbReference type="Gene3D" id="2.40.128.20">
    <property type="match status" value="1"/>
</dbReference>
<dbReference type="InterPro" id="IPR015231">
    <property type="entry name" value="DUF1934"/>
</dbReference>
<name>A0A3N5B8J9_9BACI</name>
<evidence type="ECO:0000313" key="2">
    <source>
        <dbReference type="Proteomes" id="UP000276443"/>
    </source>
</evidence>
<comment type="caution">
    <text evidence="1">The sequence shown here is derived from an EMBL/GenBank/DDBJ whole genome shotgun (WGS) entry which is preliminary data.</text>
</comment>
<evidence type="ECO:0000313" key="1">
    <source>
        <dbReference type="EMBL" id="RPF54056.1"/>
    </source>
</evidence>
<dbReference type="Proteomes" id="UP000276443">
    <property type="component" value="Unassembled WGS sequence"/>
</dbReference>
<keyword evidence="2" id="KW-1185">Reference proteome</keyword>
<reference evidence="1 2" key="1">
    <citation type="submission" date="2018-11" db="EMBL/GenBank/DDBJ databases">
        <title>Genomic Encyclopedia of Type Strains, Phase IV (KMG-IV): sequencing the most valuable type-strain genomes for metagenomic binning, comparative biology and taxonomic classification.</title>
        <authorList>
            <person name="Goeker M."/>
        </authorList>
    </citation>
    <scope>NUCLEOTIDE SEQUENCE [LARGE SCALE GENOMIC DNA]</scope>
    <source>
        <strain evidence="1 2">DSM 18090</strain>
    </source>
</reference>
<sequence length="147" mass="17351">MSNKETIPVYIKIDTEIVDDNGNENITKSENGSYIYKGHIHMVKYEEEFEDLGTVYTTIVIQDDRISIKREGPLQMHQVFRIGASTECVYYHPYGKFRMETTTHRMQFIKGYGNRSGKVFLNYDVVLNDQEPRRHIFELQFQEEDAK</sequence>
<dbReference type="AlphaFoldDB" id="A0A3N5B8J9"/>
<dbReference type="Pfam" id="PF09148">
    <property type="entry name" value="DUF1934"/>
    <property type="match status" value="1"/>
</dbReference>